<proteinExistence type="predicted"/>
<dbReference type="Proteomes" id="UP000176504">
    <property type="component" value="Unassembled WGS sequence"/>
</dbReference>
<reference evidence="1 2" key="1">
    <citation type="journal article" date="2016" name="Nat. Commun.">
        <title>Thousands of microbial genomes shed light on interconnected biogeochemical processes in an aquifer system.</title>
        <authorList>
            <person name="Anantharaman K."/>
            <person name="Brown C.T."/>
            <person name="Hug L.A."/>
            <person name="Sharon I."/>
            <person name="Castelle C.J."/>
            <person name="Probst A.J."/>
            <person name="Thomas B.C."/>
            <person name="Singh A."/>
            <person name="Wilkins M.J."/>
            <person name="Karaoz U."/>
            <person name="Brodie E.L."/>
            <person name="Williams K.H."/>
            <person name="Hubbard S.S."/>
            <person name="Banfield J.F."/>
        </authorList>
    </citation>
    <scope>NUCLEOTIDE SEQUENCE [LARGE SCALE GENOMIC DNA]</scope>
</reference>
<evidence type="ECO:0000313" key="1">
    <source>
        <dbReference type="EMBL" id="OGC55368.1"/>
    </source>
</evidence>
<organism evidence="1 2">
    <name type="scientific">candidate division WWE3 bacterium RIFCSPLOWO2_01_FULL_41_18</name>
    <dbReference type="NCBI Taxonomy" id="1802625"/>
    <lineage>
        <taxon>Bacteria</taxon>
        <taxon>Katanobacteria</taxon>
    </lineage>
</organism>
<evidence type="ECO:0000313" key="2">
    <source>
        <dbReference type="Proteomes" id="UP000176504"/>
    </source>
</evidence>
<name>A0A1F4VEG4_UNCKA</name>
<gene>
    <name evidence="1" type="ORF">A3A78_00195</name>
</gene>
<dbReference type="EMBL" id="MEVI01000002">
    <property type="protein sequence ID" value="OGC55368.1"/>
    <property type="molecule type" value="Genomic_DNA"/>
</dbReference>
<comment type="caution">
    <text evidence="1">The sequence shown here is derived from an EMBL/GenBank/DDBJ whole genome shotgun (WGS) entry which is preliminary data.</text>
</comment>
<accession>A0A1F4VEG4</accession>
<protein>
    <submittedName>
        <fullName evidence="1">Uncharacterized protein</fullName>
    </submittedName>
</protein>
<sequence>MFSSLTLKVKFALFTLVLLVLTGAVLNYSESLKHNSEKLPPGLEEKHKFRKWIGKWKDEFPQLEADTFKQIDDGEIISSTNPRYTVEELNLEKVQTEIAKYKGERYVVIAPDKLQLLNFRVFFSNNKEATSSYVYYFGIRDDKVLHGPIYECKKTSCYFDKPFFEGPDLFYLPEVEEKVIPNKAMKGATSTPAVYELYLHEFDLKANKRKTYISTQLLTDFSKIQEVLEDL</sequence>
<dbReference type="AlphaFoldDB" id="A0A1F4VEG4"/>